<keyword evidence="3" id="KW-0813">Transport</keyword>
<dbReference type="EMBL" id="CP001287">
    <property type="protein sequence ID" value="ACK64457.1"/>
    <property type="molecule type" value="Genomic_DNA"/>
</dbReference>
<keyword evidence="4" id="KW-0732">Signal</keyword>
<dbReference type="AlphaFoldDB" id="B7K3D7"/>
<dbReference type="Gene3D" id="3.40.190.10">
    <property type="entry name" value="Periplasmic binding protein-like II"/>
    <property type="match status" value="1"/>
</dbReference>
<dbReference type="FunFam" id="3.10.105.10:FF:000006">
    <property type="entry name" value="Peptide ABC transporter substrate-binding protein"/>
    <property type="match status" value="1"/>
</dbReference>
<dbReference type="CDD" id="cd08500">
    <property type="entry name" value="PBP2_NikA_DppA_OppA_like_4"/>
    <property type="match status" value="1"/>
</dbReference>
<dbReference type="OrthoDB" id="9796817at2"/>
<sequence length="607" mass="68850">MVLIKPLEELKILSVLLSLLTKTSELDKRSILRRTLAFLLACFCLLPLVGCQANANTNQVVFAVLSDPKTFNAVLSAESPNIFPLTYEGLITENPLTGIKEPSLAESWEFSEDKLTIIFTLREGLKWSDGQPLTADDVVFSYNDLYLNPKIPNNYRDSFRVGRSGTFPEIKKLDDRRIQFKITEPFAPFLDGAEVPILPAHILRKTLEKKNKDGNPEFLSTWGTDTPPKDIIVNGPYKLKDYVTSQRIIFEKNPYYWKKDETGKQLPNIEQIIWAIVESTDTSLLQFRSGSLDSVSITPEYFSLLKREEDRGNFTIYNGGPAYGTVFISFNLNKGKRDGKPLVDPLKSEWFNNLNFRKAVAYGIDRPRIINNIYRGLGGPQNTQISVQSPYYDKTIKGYDFNIEKAKALLEKEGFKLNSKGELLDKNGNRVQFSLITNAGNKIREAMGAQIKEDLGKLGMQVDFTPLDFNTLVGKLSNTLDWDAHILGFTGGNEPHAPNIWYTDGNLHMFNQQPQPGQKPITGWVAADWEKEIEQIYVEGSQEVDQQKRREIYNKAQQLVSDHLPFIYLVNPYSLSAVRNRFEGIQYSALGGAFWNIEKISVSEKNQ</sequence>
<evidence type="ECO:0000256" key="1">
    <source>
        <dbReference type="ARBA" id="ARBA00004193"/>
    </source>
</evidence>
<dbReference type="RefSeq" id="WP_012593734.1">
    <property type="nucleotide sequence ID" value="NC_011726.1"/>
</dbReference>
<dbReference type="Pfam" id="PF00496">
    <property type="entry name" value="SBP_bac_5"/>
    <property type="match status" value="1"/>
</dbReference>
<gene>
    <name evidence="6" type="ordered locus">PCC8801_0359</name>
</gene>
<dbReference type="InterPro" id="IPR000914">
    <property type="entry name" value="SBP_5_dom"/>
</dbReference>
<dbReference type="GO" id="GO:1904680">
    <property type="term" value="F:peptide transmembrane transporter activity"/>
    <property type="evidence" value="ECO:0007669"/>
    <property type="project" value="TreeGrafter"/>
</dbReference>
<dbReference type="InterPro" id="IPR030678">
    <property type="entry name" value="Peptide/Ni-bd"/>
</dbReference>
<keyword evidence="7" id="KW-1185">Reference proteome</keyword>
<organism evidence="6 7">
    <name type="scientific">Rippkaea orientalis (strain PCC 8801 / RF-1)</name>
    <name type="common">Cyanothece sp. (strain PCC 8801)</name>
    <dbReference type="NCBI Taxonomy" id="41431"/>
    <lineage>
        <taxon>Bacteria</taxon>
        <taxon>Bacillati</taxon>
        <taxon>Cyanobacteriota</taxon>
        <taxon>Cyanophyceae</taxon>
        <taxon>Oscillatoriophycideae</taxon>
        <taxon>Chroococcales</taxon>
        <taxon>Aphanothecaceae</taxon>
        <taxon>Rippkaea</taxon>
        <taxon>Rippkaea orientalis</taxon>
    </lineage>
</organism>
<dbReference type="PANTHER" id="PTHR30290:SF9">
    <property type="entry name" value="OLIGOPEPTIDE-BINDING PROTEIN APPA"/>
    <property type="match status" value="1"/>
</dbReference>
<evidence type="ECO:0000256" key="4">
    <source>
        <dbReference type="ARBA" id="ARBA00022729"/>
    </source>
</evidence>
<name>B7K3D7_RIPO1</name>
<comment type="similarity">
    <text evidence="2">Belongs to the bacterial solute-binding protein 5 family.</text>
</comment>
<dbReference type="eggNOG" id="COG0747">
    <property type="taxonomic scope" value="Bacteria"/>
</dbReference>
<dbReference type="Proteomes" id="UP000008204">
    <property type="component" value="Chromosome"/>
</dbReference>
<dbReference type="Gene3D" id="3.10.105.10">
    <property type="entry name" value="Dipeptide-binding Protein, Domain 3"/>
    <property type="match status" value="1"/>
</dbReference>
<dbReference type="PROSITE" id="PS01040">
    <property type="entry name" value="SBP_BACTERIAL_5"/>
    <property type="match status" value="1"/>
</dbReference>
<evidence type="ECO:0000313" key="7">
    <source>
        <dbReference type="Proteomes" id="UP000008204"/>
    </source>
</evidence>
<dbReference type="InterPro" id="IPR023765">
    <property type="entry name" value="SBP_5_CS"/>
</dbReference>
<dbReference type="PIRSF" id="PIRSF002741">
    <property type="entry name" value="MppA"/>
    <property type="match status" value="1"/>
</dbReference>
<dbReference type="GO" id="GO:0043190">
    <property type="term" value="C:ATP-binding cassette (ABC) transporter complex"/>
    <property type="evidence" value="ECO:0007669"/>
    <property type="project" value="InterPro"/>
</dbReference>
<dbReference type="PANTHER" id="PTHR30290">
    <property type="entry name" value="PERIPLASMIC BINDING COMPONENT OF ABC TRANSPORTER"/>
    <property type="match status" value="1"/>
</dbReference>
<dbReference type="Gene3D" id="3.90.76.10">
    <property type="entry name" value="Dipeptide-binding Protein, Domain 1"/>
    <property type="match status" value="1"/>
</dbReference>
<evidence type="ECO:0000256" key="2">
    <source>
        <dbReference type="ARBA" id="ARBA00005695"/>
    </source>
</evidence>
<proteinExistence type="inferred from homology"/>
<comment type="subcellular location">
    <subcellularLocation>
        <location evidence="1">Cell membrane</location>
        <topology evidence="1">Lipid-anchor</topology>
    </subcellularLocation>
</comment>
<evidence type="ECO:0000259" key="5">
    <source>
        <dbReference type="Pfam" id="PF00496"/>
    </source>
</evidence>
<dbReference type="InterPro" id="IPR039424">
    <property type="entry name" value="SBP_5"/>
</dbReference>
<accession>B7K3D7</accession>
<evidence type="ECO:0000313" key="6">
    <source>
        <dbReference type="EMBL" id="ACK64457.1"/>
    </source>
</evidence>
<dbReference type="GO" id="GO:0015833">
    <property type="term" value="P:peptide transport"/>
    <property type="evidence" value="ECO:0007669"/>
    <property type="project" value="TreeGrafter"/>
</dbReference>
<dbReference type="HOGENOM" id="CLU_017028_8_4_3"/>
<feature type="domain" description="Solute-binding protein family 5" evidence="5">
    <location>
        <begin position="101"/>
        <end position="504"/>
    </location>
</feature>
<dbReference type="SUPFAM" id="SSF53850">
    <property type="entry name" value="Periplasmic binding protein-like II"/>
    <property type="match status" value="1"/>
</dbReference>
<protein>
    <submittedName>
        <fullName evidence="6">Extracellular solute-binding protein family 5</fullName>
    </submittedName>
</protein>
<dbReference type="FunFam" id="3.90.76.10:FF:000004">
    <property type="entry name" value="Peptide ABC transporter substrate-binding protein"/>
    <property type="match status" value="1"/>
</dbReference>
<dbReference type="GO" id="GO:0042597">
    <property type="term" value="C:periplasmic space"/>
    <property type="evidence" value="ECO:0007669"/>
    <property type="project" value="UniProtKB-ARBA"/>
</dbReference>
<reference evidence="7" key="1">
    <citation type="journal article" date="2011" name="MBio">
        <title>Novel metabolic attributes of the genus Cyanothece, comprising a group of unicellular nitrogen-fixing Cyanobacteria.</title>
        <authorList>
            <person name="Bandyopadhyay A."/>
            <person name="Elvitigala T."/>
            <person name="Welsh E."/>
            <person name="Stockel J."/>
            <person name="Liberton M."/>
            <person name="Min H."/>
            <person name="Sherman L.A."/>
            <person name="Pakrasi H.B."/>
        </authorList>
    </citation>
    <scope>NUCLEOTIDE SEQUENCE [LARGE SCALE GENOMIC DNA]</scope>
    <source>
        <strain evidence="7">PCC 8801</strain>
    </source>
</reference>
<dbReference type="STRING" id="41431.PCC8801_0359"/>
<dbReference type="KEGG" id="cyp:PCC8801_0359"/>
<evidence type="ECO:0000256" key="3">
    <source>
        <dbReference type="ARBA" id="ARBA00022448"/>
    </source>
</evidence>